<evidence type="ECO:0000313" key="1">
    <source>
        <dbReference type="EMBL" id="PJF45398.1"/>
    </source>
</evidence>
<name>A0A2M8Q6G9_9CHLR</name>
<sequence length="61" mass="6749">DGTWQPGVRALGLAEQGVDYAVDDCNRELLTEAMRAELEAARAKIMAGELVVQDYYSTMKQ</sequence>
<protein>
    <submittedName>
        <fullName evidence="1">BMP family ABC transporter substrate-binding protein</fullName>
    </submittedName>
</protein>
<reference evidence="1 2" key="1">
    <citation type="submission" date="2017-11" db="EMBL/GenBank/DDBJ databases">
        <title>Evolution of Phototrophy in the Chloroflexi Phylum Driven by Horizontal Gene Transfer.</title>
        <authorList>
            <person name="Ward L.M."/>
            <person name="Hemp J."/>
            <person name="Shih P.M."/>
            <person name="Mcglynn S.E."/>
            <person name="Fischer W."/>
        </authorList>
    </citation>
    <scope>NUCLEOTIDE SEQUENCE [LARGE SCALE GENOMIC DNA]</scope>
    <source>
        <strain evidence="1">JP3_7</strain>
    </source>
</reference>
<evidence type="ECO:0000313" key="2">
    <source>
        <dbReference type="Proteomes" id="UP000230790"/>
    </source>
</evidence>
<comment type="caution">
    <text evidence="1">The sequence shown here is derived from an EMBL/GenBank/DDBJ whole genome shotgun (WGS) entry which is preliminary data.</text>
</comment>
<accession>A0A2M8Q6G9</accession>
<proteinExistence type="predicted"/>
<feature type="non-terminal residue" evidence="1">
    <location>
        <position position="1"/>
    </location>
</feature>
<gene>
    <name evidence="1" type="ORF">CUN48_19085</name>
</gene>
<dbReference type="EMBL" id="PGTN01001132">
    <property type="protein sequence ID" value="PJF45398.1"/>
    <property type="molecule type" value="Genomic_DNA"/>
</dbReference>
<organism evidence="1 2">
    <name type="scientific">Candidatus Thermofonsia Clade 3 bacterium</name>
    <dbReference type="NCBI Taxonomy" id="2364212"/>
    <lineage>
        <taxon>Bacteria</taxon>
        <taxon>Bacillati</taxon>
        <taxon>Chloroflexota</taxon>
        <taxon>Candidatus Thermofontia</taxon>
        <taxon>Candidatus Thermofonsia Clade 3</taxon>
    </lineage>
</organism>
<dbReference type="AlphaFoldDB" id="A0A2M8Q6G9"/>
<dbReference type="Proteomes" id="UP000230790">
    <property type="component" value="Unassembled WGS sequence"/>
</dbReference>